<dbReference type="EMBL" id="VSIJ01000005">
    <property type="protein sequence ID" value="TXX67144.1"/>
    <property type="molecule type" value="Genomic_DNA"/>
</dbReference>
<evidence type="ECO:0000313" key="1">
    <source>
        <dbReference type="EMBL" id="TXX67144.1"/>
    </source>
</evidence>
<dbReference type="Proteomes" id="UP000323819">
    <property type="component" value="Unassembled WGS sequence"/>
</dbReference>
<dbReference type="RefSeq" id="WP_119564896.1">
    <property type="nucleotide sequence ID" value="NZ_JBBBZX010000080.1"/>
</dbReference>
<organism evidence="1 2">
    <name type="scientific">Vibrio cholerae</name>
    <dbReference type="NCBI Taxonomy" id="666"/>
    <lineage>
        <taxon>Bacteria</taxon>
        <taxon>Pseudomonadati</taxon>
        <taxon>Pseudomonadota</taxon>
        <taxon>Gammaproteobacteria</taxon>
        <taxon>Vibrionales</taxon>
        <taxon>Vibrionaceae</taxon>
        <taxon>Vibrio</taxon>
    </lineage>
</organism>
<protein>
    <submittedName>
        <fullName evidence="1">Uncharacterized protein</fullName>
    </submittedName>
</protein>
<comment type="caution">
    <text evidence="1">The sequence shown here is derived from an EMBL/GenBank/DDBJ whole genome shotgun (WGS) entry which is preliminary data.</text>
</comment>
<reference evidence="1 2" key="1">
    <citation type="submission" date="2019-06" db="EMBL/GenBank/DDBJ databases">
        <title>Vibrio cholerae phylogeny based on whole-genome sequencing reveals genetic diversity and population strucutre.</title>
        <authorList>
            <person name="Zhiqiu Y."/>
            <person name="Bin L."/>
            <person name="Lingyan J."/>
        </authorList>
    </citation>
    <scope>NUCLEOTIDE SEQUENCE [LARGE SCALE GENOMIC DNA]</scope>
    <source>
        <strain evidence="1 2">N2814</strain>
    </source>
</reference>
<gene>
    <name evidence="1" type="ORF">FXF03_00835</name>
</gene>
<evidence type="ECO:0000313" key="2">
    <source>
        <dbReference type="Proteomes" id="UP000323819"/>
    </source>
</evidence>
<dbReference type="AlphaFoldDB" id="A0ABD7SSR0"/>
<accession>A0ABD7SSR0</accession>
<name>A0ABD7SSR0_VIBCL</name>
<sequence>MVKIQLKSGYSIYFADIYFSNQRSRAGKRADLTLVAAESEEEAEKLAKEHFLNKAEVKKVIVGLSRQQSNFSSTKSIIGIESALAIH</sequence>
<proteinExistence type="predicted"/>